<feature type="transmembrane region" description="Helical" evidence="1">
    <location>
        <begin position="56"/>
        <end position="72"/>
    </location>
</feature>
<feature type="transmembrane region" description="Helical" evidence="1">
    <location>
        <begin position="104"/>
        <end position="126"/>
    </location>
</feature>
<evidence type="ECO:0000313" key="3">
    <source>
        <dbReference type="Proteomes" id="UP001200557"/>
    </source>
</evidence>
<keyword evidence="1" id="KW-1133">Transmembrane helix</keyword>
<keyword evidence="1" id="KW-0812">Transmembrane</keyword>
<feature type="transmembrane region" description="Helical" evidence="1">
    <location>
        <begin position="6"/>
        <end position="23"/>
    </location>
</feature>
<evidence type="ECO:0000256" key="1">
    <source>
        <dbReference type="SAM" id="Phobius"/>
    </source>
</evidence>
<organism evidence="2 3">
    <name type="scientific">Octadecabacter dasysiphoniae</name>
    <dbReference type="NCBI Taxonomy" id="2909341"/>
    <lineage>
        <taxon>Bacteria</taxon>
        <taxon>Pseudomonadati</taxon>
        <taxon>Pseudomonadota</taxon>
        <taxon>Alphaproteobacteria</taxon>
        <taxon>Rhodobacterales</taxon>
        <taxon>Roseobacteraceae</taxon>
        <taxon>Octadecabacter</taxon>
    </lineage>
</organism>
<name>A0ABS9CX06_9RHOB</name>
<proteinExistence type="predicted"/>
<keyword evidence="3" id="KW-1185">Reference proteome</keyword>
<dbReference type="EMBL" id="JAKGAQ010000002">
    <property type="protein sequence ID" value="MCF2871729.1"/>
    <property type="molecule type" value="Genomic_DNA"/>
</dbReference>
<feature type="transmembrane region" description="Helical" evidence="1">
    <location>
        <begin position="30"/>
        <end position="50"/>
    </location>
</feature>
<comment type="caution">
    <text evidence="2">The sequence shown here is derived from an EMBL/GenBank/DDBJ whole genome shotgun (WGS) entry which is preliminary data.</text>
</comment>
<dbReference type="RefSeq" id="WP_235226028.1">
    <property type="nucleotide sequence ID" value="NZ_JAKGAQ010000002.1"/>
</dbReference>
<feature type="transmembrane region" description="Helical" evidence="1">
    <location>
        <begin position="79"/>
        <end position="98"/>
    </location>
</feature>
<reference evidence="2 3" key="1">
    <citation type="submission" date="2022-01" db="EMBL/GenBank/DDBJ databases">
        <title>Octadecabacter sp. nov., isolated from a marine alga.</title>
        <authorList>
            <person name="Jin M.S."/>
            <person name="Kim H.M."/>
            <person name="Han D.M."/>
            <person name="Jung J.J."/>
            <person name="Jeon C.O."/>
        </authorList>
    </citation>
    <scope>NUCLEOTIDE SEQUENCE [LARGE SCALE GENOMIC DNA]</scope>
    <source>
        <strain evidence="2 3">G9-8</strain>
    </source>
</reference>
<dbReference type="Proteomes" id="UP001200557">
    <property type="component" value="Unassembled WGS sequence"/>
</dbReference>
<protein>
    <submittedName>
        <fullName evidence="2">Uncharacterized protein</fullName>
    </submittedName>
</protein>
<sequence length="132" mass="13883">MILWPALIGGVLAVATGGALWRLHLLHRPGIIGLIVIAIAGFWPLFAVASGHDGQLVFHLALFATFAVAAVYSHRLGLAGLALVLVAHGVLDAALFTTSHPGPVWWPAFCAGYDVALGAVILFSLFRKPQTP</sequence>
<gene>
    <name evidence="2" type="ORF">L0664_11685</name>
</gene>
<evidence type="ECO:0000313" key="2">
    <source>
        <dbReference type="EMBL" id="MCF2871729.1"/>
    </source>
</evidence>
<keyword evidence="1" id="KW-0472">Membrane</keyword>
<accession>A0ABS9CX06</accession>